<dbReference type="RefSeq" id="WP_182337477.1">
    <property type="nucleotide sequence ID" value="NZ_JACGXS010000001.1"/>
</dbReference>
<evidence type="ECO:0000313" key="9">
    <source>
        <dbReference type="Proteomes" id="UP000547058"/>
    </source>
</evidence>
<keyword evidence="4" id="KW-0812">Transmembrane</keyword>
<reference evidence="8 9" key="1">
    <citation type="submission" date="2020-08" db="EMBL/GenBank/DDBJ databases">
        <title>Stenotrophomonas tumulicola JCM 30961.</title>
        <authorList>
            <person name="Deng Y."/>
        </authorList>
    </citation>
    <scope>NUCLEOTIDE SEQUENCE [LARGE SCALE GENOMIC DNA]</scope>
    <source>
        <strain evidence="8 9">JCM 30961</strain>
    </source>
</reference>
<dbReference type="PANTHER" id="PTHR30386">
    <property type="entry name" value="MEMBRANE FUSION SUBUNIT OF EMRAB-TOLC MULTIDRUG EFFLUX PUMP"/>
    <property type="match status" value="1"/>
</dbReference>
<keyword evidence="4" id="KW-0472">Membrane</keyword>
<evidence type="ECO:0000313" key="8">
    <source>
        <dbReference type="EMBL" id="MBA8680299.1"/>
    </source>
</evidence>
<feature type="domain" description="CusB-like beta-barrel" evidence="7">
    <location>
        <begin position="293"/>
        <end position="336"/>
    </location>
</feature>
<dbReference type="Pfam" id="PF25876">
    <property type="entry name" value="HH_MFP_RND"/>
    <property type="match status" value="1"/>
</dbReference>
<comment type="caution">
    <text evidence="8">The sequence shown here is derived from an EMBL/GenBank/DDBJ whole genome shotgun (WGS) entry which is preliminary data.</text>
</comment>
<evidence type="ECO:0000256" key="2">
    <source>
        <dbReference type="SAM" id="Coils"/>
    </source>
</evidence>
<dbReference type="Gene3D" id="2.40.50.100">
    <property type="match status" value="1"/>
</dbReference>
<keyword evidence="4" id="KW-1133">Transmembrane helix</keyword>
<feature type="coiled-coil region" evidence="2">
    <location>
        <begin position="227"/>
        <end position="254"/>
    </location>
</feature>
<gene>
    <name evidence="8" type="ORF">H4O11_00540</name>
</gene>
<dbReference type="InterPro" id="IPR058624">
    <property type="entry name" value="MdtA-like_HH"/>
</dbReference>
<protein>
    <submittedName>
        <fullName evidence="8">HlyD family secretion protein</fullName>
    </submittedName>
</protein>
<evidence type="ECO:0000259" key="6">
    <source>
        <dbReference type="Pfam" id="PF25917"/>
    </source>
</evidence>
<evidence type="ECO:0000259" key="5">
    <source>
        <dbReference type="Pfam" id="PF25876"/>
    </source>
</evidence>
<evidence type="ECO:0000259" key="7">
    <source>
        <dbReference type="Pfam" id="PF25954"/>
    </source>
</evidence>
<dbReference type="PRINTS" id="PR01490">
    <property type="entry name" value="RTXTOXIND"/>
</dbReference>
<proteinExistence type="inferred from homology"/>
<name>A0A7W3IH70_9GAMM</name>
<feature type="compositionally biased region" description="Pro residues" evidence="3">
    <location>
        <begin position="16"/>
        <end position="38"/>
    </location>
</feature>
<dbReference type="AlphaFoldDB" id="A0A7W3IH70"/>
<comment type="similarity">
    <text evidence="1">Belongs to the membrane fusion protein (MFP) (TC 8.A.1) family.</text>
</comment>
<feature type="region of interest" description="Disordered" evidence="3">
    <location>
        <begin position="1"/>
        <end position="40"/>
    </location>
</feature>
<dbReference type="SUPFAM" id="SSF111369">
    <property type="entry name" value="HlyD-like secretion proteins"/>
    <property type="match status" value="2"/>
</dbReference>
<keyword evidence="9" id="KW-1185">Reference proteome</keyword>
<feature type="domain" description="Multidrug resistance protein MdtA-like alpha-helical hairpin" evidence="5">
    <location>
        <begin position="161"/>
        <end position="223"/>
    </location>
</feature>
<evidence type="ECO:0000256" key="4">
    <source>
        <dbReference type="SAM" id="Phobius"/>
    </source>
</evidence>
<evidence type="ECO:0000256" key="3">
    <source>
        <dbReference type="SAM" id="MobiDB-lite"/>
    </source>
</evidence>
<dbReference type="Gene3D" id="2.40.30.170">
    <property type="match status" value="1"/>
</dbReference>
<dbReference type="InterPro" id="IPR058792">
    <property type="entry name" value="Beta-barrel_RND_2"/>
</dbReference>
<accession>A0A7W3IH70</accession>
<dbReference type="InterPro" id="IPR050739">
    <property type="entry name" value="MFP"/>
</dbReference>
<dbReference type="Proteomes" id="UP000547058">
    <property type="component" value="Unassembled WGS sequence"/>
</dbReference>
<keyword evidence="2" id="KW-0175">Coiled coil</keyword>
<dbReference type="EMBL" id="JACGXS010000001">
    <property type="protein sequence ID" value="MBA8680299.1"/>
    <property type="molecule type" value="Genomic_DNA"/>
</dbReference>
<dbReference type="InterPro" id="IPR058625">
    <property type="entry name" value="MdtA-like_BSH"/>
</dbReference>
<dbReference type="Pfam" id="PF25954">
    <property type="entry name" value="Beta-barrel_RND_2"/>
    <property type="match status" value="1"/>
</dbReference>
<sequence length="395" mass="42266">MPPQPPRVPDPTEDVNPPPPTDAAAGPTPPPAAPPAAPAPAAVPKYLKPSSRAVVVMIIVALIGIALILRAWQLWPFNSSIASTDNAYVRGQITVLAPQVNGYITEVLVKDFQYVKQGDVLLRVDDRIYAQRVAQAQAALDSARAALANSDQSQAQDRAQIASAKASLAAGQSELQRSRSELQRYEQLAAQQLVALNDRDRFRTTQASAQAAVQQAQAQIRIADETLVSTQVARKGLEAQVENAQAQLELARIDLANTAVHAPRDGQVSEATARVGQYVSAGSQLLFLVPEAMWVVANFKEGQTWNMRIGQPATFAVDAFQGQVLHGHIEQIAPATGSEFSVLRPDNASGNFTKVVQRLPVRIAIDADQELAARLRPGMSVVAKVDTSVVPAAAR</sequence>
<dbReference type="Gene3D" id="1.10.287.470">
    <property type="entry name" value="Helix hairpin bin"/>
    <property type="match status" value="2"/>
</dbReference>
<feature type="domain" description="Multidrug resistance protein MdtA-like barrel-sandwich hybrid" evidence="6">
    <location>
        <begin position="96"/>
        <end position="286"/>
    </location>
</feature>
<dbReference type="Pfam" id="PF25917">
    <property type="entry name" value="BSH_RND"/>
    <property type="match status" value="1"/>
</dbReference>
<dbReference type="PANTHER" id="PTHR30386:SF24">
    <property type="entry name" value="MULTIDRUG RESISTANCE EFFLUX PUMP"/>
    <property type="match status" value="1"/>
</dbReference>
<feature type="transmembrane region" description="Helical" evidence="4">
    <location>
        <begin position="54"/>
        <end position="75"/>
    </location>
</feature>
<organism evidence="8 9">
    <name type="scientific">Stenotrophomonas tumulicola</name>
    <dbReference type="NCBI Taxonomy" id="1685415"/>
    <lineage>
        <taxon>Bacteria</taxon>
        <taxon>Pseudomonadati</taxon>
        <taxon>Pseudomonadota</taxon>
        <taxon>Gammaproteobacteria</taxon>
        <taxon>Lysobacterales</taxon>
        <taxon>Lysobacteraceae</taxon>
        <taxon>Stenotrophomonas</taxon>
    </lineage>
</organism>
<evidence type="ECO:0000256" key="1">
    <source>
        <dbReference type="ARBA" id="ARBA00009477"/>
    </source>
</evidence>